<dbReference type="STRING" id="6185.A0A095A0L8"/>
<evidence type="ECO:0000313" key="1">
    <source>
        <dbReference type="EMBL" id="KGB40282.1"/>
    </source>
</evidence>
<reference evidence="1" key="1">
    <citation type="journal article" date="2012" name="Nat. Genet.">
        <title>Whole-genome sequence of Schistosoma haematobium.</title>
        <authorList>
            <person name="Young N.D."/>
            <person name="Jex A.R."/>
            <person name="Li B."/>
            <person name="Liu S."/>
            <person name="Yang L."/>
            <person name="Xiong Z."/>
            <person name="Li Y."/>
            <person name="Cantacessi C."/>
            <person name="Hall R.S."/>
            <person name="Xu X."/>
            <person name="Chen F."/>
            <person name="Wu X."/>
            <person name="Zerlotini A."/>
            <person name="Oliveira G."/>
            <person name="Hofmann A."/>
            <person name="Zhang G."/>
            <person name="Fang X."/>
            <person name="Kang Y."/>
            <person name="Campbell B.E."/>
            <person name="Loukas A."/>
            <person name="Ranganathan S."/>
            <person name="Rollinson D."/>
            <person name="Rinaldi G."/>
            <person name="Brindley P.J."/>
            <person name="Yang H."/>
            <person name="Wang J."/>
            <person name="Wang J."/>
            <person name="Gasser R.B."/>
        </authorList>
    </citation>
    <scope>NUCLEOTIDE SEQUENCE [LARGE SCALE GENOMIC DNA]</scope>
</reference>
<dbReference type="PANTHER" id="PTHR31569">
    <property type="entry name" value="SWIM-TYPE DOMAIN-CONTAINING PROTEIN"/>
    <property type="match status" value="1"/>
</dbReference>
<sequence length="273" mass="32149">NFIVSQTTYTSYIHTESRLLKDVSFKYLFVTFHCTFGHKRKSEGLKVKQKSSKFRNCQSKFRVRLEEQGYVINSYNMLHNHPCSSSWVVCDLWTRRLSSEEKENLKPVILHCESADEVIESIKERTGKQVTAAGVKGMKATLSTGCCTRKQVMDLLRQKGEVRDHLENGYVTRICFSSYDQIQLYRKYPEVLFNQYYRITNWWDRLIGQYLSRFLMPRKTMWASAFCGNVLTLGNSTNYRVESLNIQIKRYVRKSDSLYKCVYKALKWSEMTS</sequence>
<accession>A0A095A0L8</accession>
<feature type="non-terminal residue" evidence="1">
    <location>
        <position position="273"/>
    </location>
</feature>
<evidence type="ECO:0008006" key="2">
    <source>
        <dbReference type="Google" id="ProtNLM"/>
    </source>
</evidence>
<dbReference type="PANTHER" id="PTHR31569:SF4">
    <property type="entry name" value="SWIM-TYPE DOMAIN-CONTAINING PROTEIN"/>
    <property type="match status" value="1"/>
</dbReference>
<proteinExistence type="predicted"/>
<name>A0A095A0L8_SCHHA</name>
<gene>
    <name evidence="1" type="ORF">MS3_08748</name>
</gene>
<dbReference type="EMBL" id="KL251419">
    <property type="protein sequence ID" value="KGB40282.1"/>
    <property type="molecule type" value="Genomic_DNA"/>
</dbReference>
<dbReference type="InterPro" id="IPR052579">
    <property type="entry name" value="Zinc_finger_SWIM"/>
</dbReference>
<dbReference type="AlphaFoldDB" id="A0A095A0L8"/>
<organism evidence="1">
    <name type="scientific">Schistosoma haematobium</name>
    <name type="common">Blood fluke</name>
    <dbReference type="NCBI Taxonomy" id="6185"/>
    <lineage>
        <taxon>Eukaryota</taxon>
        <taxon>Metazoa</taxon>
        <taxon>Spiralia</taxon>
        <taxon>Lophotrochozoa</taxon>
        <taxon>Platyhelminthes</taxon>
        <taxon>Trematoda</taxon>
        <taxon>Digenea</taxon>
        <taxon>Strigeidida</taxon>
        <taxon>Schistosomatoidea</taxon>
        <taxon>Schistosomatidae</taxon>
        <taxon>Schistosoma</taxon>
    </lineage>
</organism>
<protein>
    <recommendedName>
        <fullName evidence="2">FAR1 domain-containing protein</fullName>
    </recommendedName>
</protein>
<feature type="non-terminal residue" evidence="1">
    <location>
        <position position="1"/>
    </location>
</feature>